<sequence>MAGWLPVRFVVETTGGRLIASRPSSAGLLEASYPSLANAPPARV</sequence>
<evidence type="ECO:0000313" key="2">
    <source>
        <dbReference type="Proteomes" id="UP000324233"/>
    </source>
</evidence>
<dbReference type="KEGG" id="agv:OJF2_55250"/>
<dbReference type="EMBL" id="CP042997">
    <property type="protein sequence ID" value="QEH36940.1"/>
    <property type="molecule type" value="Genomic_DNA"/>
</dbReference>
<accession>A0A5B9WAN0</accession>
<dbReference type="Proteomes" id="UP000324233">
    <property type="component" value="Chromosome"/>
</dbReference>
<keyword evidence="2" id="KW-1185">Reference proteome</keyword>
<evidence type="ECO:0000313" key="1">
    <source>
        <dbReference type="EMBL" id="QEH36940.1"/>
    </source>
</evidence>
<reference evidence="1 2" key="1">
    <citation type="submission" date="2019-08" db="EMBL/GenBank/DDBJ databases">
        <title>Deep-cultivation of Planctomycetes and their phenomic and genomic characterization uncovers novel biology.</title>
        <authorList>
            <person name="Wiegand S."/>
            <person name="Jogler M."/>
            <person name="Boedeker C."/>
            <person name="Pinto D."/>
            <person name="Vollmers J."/>
            <person name="Rivas-Marin E."/>
            <person name="Kohn T."/>
            <person name="Peeters S.H."/>
            <person name="Heuer A."/>
            <person name="Rast P."/>
            <person name="Oberbeckmann S."/>
            <person name="Bunk B."/>
            <person name="Jeske O."/>
            <person name="Meyerdierks A."/>
            <person name="Storesund J.E."/>
            <person name="Kallscheuer N."/>
            <person name="Luecker S."/>
            <person name="Lage O.M."/>
            <person name="Pohl T."/>
            <person name="Merkel B.J."/>
            <person name="Hornburger P."/>
            <person name="Mueller R.-W."/>
            <person name="Bruemmer F."/>
            <person name="Labrenz M."/>
            <person name="Spormann A.M."/>
            <person name="Op den Camp H."/>
            <person name="Overmann J."/>
            <person name="Amann R."/>
            <person name="Jetten M.S.M."/>
            <person name="Mascher T."/>
            <person name="Medema M.H."/>
            <person name="Devos D.P."/>
            <person name="Kaster A.-K."/>
            <person name="Ovreas L."/>
            <person name="Rohde M."/>
            <person name="Galperin M.Y."/>
            <person name="Jogler C."/>
        </authorList>
    </citation>
    <scope>NUCLEOTIDE SEQUENCE [LARGE SCALE GENOMIC DNA]</scope>
    <source>
        <strain evidence="1 2">OJF2</strain>
    </source>
</reference>
<name>A0A5B9WAN0_9BACT</name>
<gene>
    <name evidence="1" type="ORF">OJF2_55250</name>
</gene>
<protein>
    <submittedName>
        <fullName evidence="1">Uncharacterized protein</fullName>
    </submittedName>
</protein>
<dbReference type="AlphaFoldDB" id="A0A5B9WAN0"/>
<organism evidence="1 2">
    <name type="scientific">Aquisphaera giovannonii</name>
    <dbReference type="NCBI Taxonomy" id="406548"/>
    <lineage>
        <taxon>Bacteria</taxon>
        <taxon>Pseudomonadati</taxon>
        <taxon>Planctomycetota</taxon>
        <taxon>Planctomycetia</taxon>
        <taxon>Isosphaerales</taxon>
        <taxon>Isosphaeraceae</taxon>
        <taxon>Aquisphaera</taxon>
    </lineage>
</organism>
<proteinExistence type="predicted"/>